<feature type="region of interest" description="Disordered" evidence="1">
    <location>
        <begin position="134"/>
        <end position="168"/>
    </location>
</feature>
<dbReference type="Proteomes" id="UP000440041">
    <property type="component" value="Unassembled WGS sequence"/>
</dbReference>
<dbReference type="AlphaFoldDB" id="A0A6A2VAW5"/>
<protein>
    <submittedName>
        <fullName evidence="3">Restriction endonuclease</fullName>
    </submittedName>
</protein>
<proteinExistence type="predicted"/>
<organism evidence="3 4">
    <name type="scientific">Bifidobacterium apri</name>
    <dbReference type="NCBI Taxonomy" id="1769423"/>
    <lineage>
        <taxon>Bacteria</taxon>
        <taxon>Bacillati</taxon>
        <taxon>Actinomycetota</taxon>
        <taxon>Actinomycetes</taxon>
        <taxon>Bifidobacteriales</taxon>
        <taxon>Bifidobacteriaceae</taxon>
        <taxon>Bifidobacterium</taxon>
    </lineage>
</organism>
<evidence type="ECO:0000259" key="2">
    <source>
        <dbReference type="Pfam" id="PF04471"/>
    </source>
</evidence>
<keyword evidence="4" id="KW-1185">Reference proteome</keyword>
<accession>A0A6A2VAW5</accession>
<dbReference type="InterPro" id="IPR007560">
    <property type="entry name" value="Restrct_endonuc_IV_Mrr"/>
</dbReference>
<dbReference type="REBASE" id="385136">
    <property type="entry name" value="Bap100238MrrP"/>
</dbReference>
<dbReference type="PANTHER" id="PTHR30015">
    <property type="entry name" value="MRR RESTRICTION SYSTEM PROTEIN"/>
    <property type="match status" value="1"/>
</dbReference>
<dbReference type="RefSeq" id="WP_152354848.1">
    <property type="nucleotide sequence ID" value="NZ_JBHLXF010000037.1"/>
</dbReference>
<dbReference type="PANTHER" id="PTHR30015:SF7">
    <property type="entry name" value="TYPE IV METHYL-DIRECTED RESTRICTION ENZYME ECOKMRR"/>
    <property type="match status" value="1"/>
</dbReference>
<dbReference type="InterPro" id="IPR052906">
    <property type="entry name" value="Type_IV_Methyl-Rstrct_Enzyme"/>
</dbReference>
<dbReference type="GO" id="GO:0015666">
    <property type="term" value="F:restriction endodeoxyribonuclease activity"/>
    <property type="evidence" value="ECO:0007669"/>
    <property type="project" value="TreeGrafter"/>
</dbReference>
<dbReference type="Pfam" id="PF04471">
    <property type="entry name" value="Mrr_cat"/>
    <property type="match status" value="1"/>
</dbReference>
<reference evidence="3 4" key="1">
    <citation type="submission" date="2019-09" db="EMBL/GenBank/DDBJ databases">
        <title>Characterization of the phylogenetic diversity of two novel species belonging to the genus Bifidobacterium: Bifidobacterium cebidarum sp. nov. and Bifidobacterium leontopitheci sp. nov.</title>
        <authorList>
            <person name="Lugli G.A."/>
            <person name="Duranti S."/>
            <person name="Milani C."/>
            <person name="Turroni F."/>
            <person name="Ventura M."/>
        </authorList>
    </citation>
    <scope>NUCLEOTIDE SEQUENCE [LARGE SCALE GENOMIC DNA]</scope>
    <source>
        <strain evidence="3 4">DSM 100238</strain>
    </source>
</reference>
<evidence type="ECO:0000256" key="1">
    <source>
        <dbReference type="SAM" id="MobiDB-lite"/>
    </source>
</evidence>
<keyword evidence="3" id="KW-0255">Endonuclease</keyword>
<evidence type="ECO:0000313" key="4">
    <source>
        <dbReference type="Proteomes" id="UP000440041"/>
    </source>
</evidence>
<dbReference type="GO" id="GO:0003677">
    <property type="term" value="F:DNA binding"/>
    <property type="evidence" value="ECO:0007669"/>
    <property type="project" value="InterPro"/>
</dbReference>
<dbReference type="GO" id="GO:0009307">
    <property type="term" value="P:DNA restriction-modification system"/>
    <property type="evidence" value="ECO:0007669"/>
    <property type="project" value="InterPro"/>
</dbReference>
<dbReference type="InterPro" id="IPR011856">
    <property type="entry name" value="tRNA_endonuc-like_dom_sf"/>
</dbReference>
<dbReference type="EMBL" id="WBSO01000001">
    <property type="protein sequence ID" value="KAB8301851.1"/>
    <property type="molecule type" value="Genomic_DNA"/>
</dbReference>
<dbReference type="SUPFAM" id="SSF52980">
    <property type="entry name" value="Restriction endonuclease-like"/>
    <property type="match status" value="1"/>
</dbReference>
<sequence length="340" mass="39077">MTEFHNLQQDEQHRLTYPEMSRLLYPEIIRVVRLLGGRATRAQIREELKNSSRVIDVETITAEKDSPNRPGETFRPFDFPFYMSIKDLVFTGYLSDEDRHTVALTDKGREVDMNSWDLMKEVFKPARAEWNRRAKRNKQLREANSENSVQPVETEAPVPTVEQAEGTGDTIEQTEMQLPESEDPETEFQSRLHNALMGLTPIRFEEFARELVKEMGVTIDPDLGIKATGDGGIDGFGYVTGDDFRTTRVAIQAKRWQGMVSSPEIDRFRGAMDKFNAEYGIFITTSDFSQDAIRASRSYTRMVTLINGAKIAELVRRYHLHAQEVTAWVLDDDFFHPDRV</sequence>
<name>A0A6A2VAW5_9BIFI</name>
<evidence type="ECO:0000313" key="3">
    <source>
        <dbReference type="EMBL" id="KAB8301851.1"/>
    </source>
</evidence>
<feature type="domain" description="Restriction endonuclease type IV Mrr" evidence="2">
    <location>
        <begin position="199"/>
        <end position="315"/>
    </location>
</feature>
<keyword evidence="3" id="KW-0378">Hydrolase</keyword>
<dbReference type="InterPro" id="IPR011335">
    <property type="entry name" value="Restrct_endonuc-II-like"/>
</dbReference>
<dbReference type="Gene3D" id="3.40.1350.10">
    <property type="match status" value="1"/>
</dbReference>
<gene>
    <name evidence="3" type="ORF">DSM100238_0170</name>
</gene>
<comment type="caution">
    <text evidence="3">The sequence shown here is derived from an EMBL/GenBank/DDBJ whole genome shotgun (WGS) entry which is preliminary data.</text>
</comment>
<dbReference type="OrthoDB" id="9803736at2"/>
<keyword evidence="3" id="KW-0540">Nuclease</keyword>